<dbReference type="Proteomes" id="UP000789405">
    <property type="component" value="Unassembled WGS sequence"/>
</dbReference>
<feature type="domain" description="Anoctamin transmembrane" evidence="6">
    <location>
        <begin position="191"/>
        <end position="398"/>
    </location>
</feature>
<feature type="transmembrane region" description="Helical" evidence="5">
    <location>
        <begin position="150"/>
        <end position="172"/>
    </location>
</feature>
<evidence type="ECO:0000313" key="8">
    <source>
        <dbReference type="Proteomes" id="UP000789405"/>
    </source>
</evidence>
<evidence type="ECO:0000259" key="6">
    <source>
        <dbReference type="Pfam" id="PF04547"/>
    </source>
</evidence>
<dbReference type="OrthoDB" id="296386at2759"/>
<feature type="non-terminal residue" evidence="7">
    <location>
        <position position="1"/>
    </location>
</feature>
<dbReference type="AlphaFoldDB" id="A0A9N9K0B7"/>
<evidence type="ECO:0000313" key="7">
    <source>
        <dbReference type="EMBL" id="CAG8802703.1"/>
    </source>
</evidence>
<dbReference type="GO" id="GO:0016020">
    <property type="term" value="C:membrane"/>
    <property type="evidence" value="ECO:0007669"/>
    <property type="project" value="UniProtKB-SubCell"/>
</dbReference>
<evidence type="ECO:0000256" key="3">
    <source>
        <dbReference type="ARBA" id="ARBA00022989"/>
    </source>
</evidence>
<dbReference type="PANTHER" id="PTHR12308:SF73">
    <property type="entry name" value="ANOCTAMIN"/>
    <property type="match status" value="1"/>
</dbReference>
<sequence length="455" mass="53969">FELVEDFLPLQDKSYNEDWIKTWSTKWMIDKDDLLRLRNHFGEKIAYYFAFLQFYFTWLIIPSIAGLVTHFSGAKYSIPFSIFITLWSVIFVEFWRRKEYELAVEWGVRHFSRVERRRPEFRAECFIKNPITGEEVPYFSPWKRWLRRAVVAPVILIFSLTLSLSLLFYIMIEVIMSEYYSGPFRDQLKVGPERLVHELKYFILTAQILNLFMELVLPYLFRFGSFSMKRIKNNGATKDGGRNEDESAFLKRVRKEVKLPVYEIYTDYAEMITQYGYVSLFSSIWPLTPVFAFVNNWVELRSDAIKLCEHTRRPIPKRADSIGPWLENLVILTWFSSITNPSLIYLYHPETHAFKSPFSVVFVIALIWFTEHIFNMIHYLIKQMLAALPNAASEIVQKEEYEVKKRLLEKAGLEKIGISLETSSNLGHEYEESMKKREDSEWFWHSDHVATVEEA</sequence>
<proteinExistence type="predicted"/>
<evidence type="ECO:0000256" key="4">
    <source>
        <dbReference type="ARBA" id="ARBA00023136"/>
    </source>
</evidence>
<keyword evidence="4 5" id="KW-0472">Membrane</keyword>
<dbReference type="GO" id="GO:0032541">
    <property type="term" value="C:cortical endoplasmic reticulum"/>
    <property type="evidence" value="ECO:0007669"/>
    <property type="project" value="TreeGrafter"/>
</dbReference>
<comment type="subcellular location">
    <subcellularLocation>
        <location evidence="1">Membrane</location>
        <topology evidence="1">Multi-pass membrane protein</topology>
    </subcellularLocation>
</comment>
<evidence type="ECO:0000256" key="5">
    <source>
        <dbReference type="SAM" id="Phobius"/>
    </source>
</evidence>
<feature type="transmembrane region" description="Helical" evidence="5">
    <location>
        <begin position="45"/>
        <end position="64"/>
    </location>
</feature>
<dbReference type="Pfam" id="PF04547">
    <property type="entry name" value="Anoctamin"/>
    <property type="match status" value="2"/>
</dbReference>
<keyword evidence="8" id="KW-1185">Reference proteome</keyword>
<evidence type="ECO:0000256" key="2">
    <source>
        <dbReference type="ARBA" id="ARBA00022692"/>
    </source>
</evidence>
<dbReference type="EMBL" id="CAJVPY010037208">
    <property type="protein sequence ID" value="CAG8802703.1"/>
    <property type="molecule type" value="Genomic_DNA"/>
</dbReference>
<evidence type="ECO:0000256" key="1">
    <source>
        <dbReference type="ARBA" id="ARBA00004141"/>
    </source>
</evidence>
<feature type="transmembrane region" description="Helical" evidence="5">
    <location>
        <begin position="76"/>
        <end position="95"/>
    </location>
</feature>
<feature type="transmembrane region" description="Helical" evidence="5">
    <location>
        <begin position="359"/>
        <end position="381"/>
    </location>
</feature>
<feature type="transmembrane region" description="Helical" evidence="5">
    <location>
        <begin position="325"/>
        <end position="347"/>
    </location>
</feature>
<organism evidence="7 8">
    <name type="scientific">Dentiscutata erythropus</name>
    <dbReference type="NCBI Taxonomy" id="1348616"/>
    <lineage>
        <taxon>Eukaryota</taxon>
        <taxon>Fungi</taxon>
        <taxon>Fungi incertae sedis</taxon>
        <taxon>Mucoromycota</taxon>
        <taxon>Glomeromycotina</taxon>
        <taxon>Glomeromycetes</taxon>
        <taxon>Diversisporales</taxon>
        <taxon>Gigasporaceae</taxon>
        <taxon>Dentiscutata</taxon>
    </lineage>
</organism>
<gene>
    <name evidence="7" type="ORF">DERYTH_LOCUS23737</name>
</gene>
<reference evidence="7" key="1">
    <citation type="submission" date="2021-06" db="EMBL/GenBank/DDBJ databases">
        <authorList>
            <person name="Kallberg Y."/>
            <person name="Tangrot J."/>
            <person name="Rosling A."/>
        </authorList>
    </citation>
    <scope>NUCLEOTIDE SEQUENCE</scope>
    <source>
        <strain evidence="7">MA453B</strain>
    </source>
</reference>
<name>A0A9N9K0B7_9GLOM</name>
<accession>A0A9N9K0B7</accession>
<feature type="non-terminal residue" evidence="7">
    <location>
        <position position="455"/>
    </location>
</feature>
<dbReference type="InterPro" id="IPR007632">
    <property type="entry name" value="Anoctamin"/>
</dbReference>
<dbReference type="GO" id="GO:0005254">
    <property type="term" value="F:chloride channel activity"/>
    <property type="evidence" value="ECO:0007669"/>
    <property type="project" value="TreeGrafter"/>
</dbReference>
<protein>
    <submittedName>
        <fullName evidence="7">2664_t:CDS:1</fullName>
    </submittedName>
</protein>
<keyword evidence="3 5" id="KW-1133">Transmembrane helix</keyword>
<keyword evidence="2 5" id="KW-0812">Transmembrane</keyword>
<feature type="domain" description="Anoctamin transmembrane" evidence="6">
    <location>
        <begin position="38"/>
        <end position="185"/>
    </location>
</feature>
<dbReference type="InterPro" id="IPR049452">
    <property type="entry name" value="Anoctamin_TM"/>
</dbReference>
<comment type="caution">
    <text evidence="7">The sequence shown here is derived from an EMBL/GenBank/DDBJ whole genome shotgun (WGS) entry which is preliminary data.</text>
</comment>
<feature type="transmembrane region" description="Helical" evidence="5">
    <location>
        <begin position="201"/>
        <end position="221"/>
    </location>
</feature>
<dbReference type="PANTHER" id="PTHR12308">
    <property type="entry name" value="ANOCTAMIN"/>
    <property type="match status" value="1"/>
</dbReference>